<dbReference type="EMBL" id="CP001804">
    <property type="protein sequence ID" value="ACY15332.1"/>
    <property type="molecule type" value="Genomic_DNA"/>
</dbReference>
<evidence type="ECO:0000313" key="3">
    <source>
        <dbReference type="Proteomes" id="UP000001880"/>
    </source>
</evidence>
<sequence>MEMFVRLKPFAPERGHVLRRYSCRGIRFREAGGWKRVPHEVAAYLRGVRQQPGDPRSPLAFDVCGELGADAEPVVVGDRSGLPAPHAAVSEAGRGPLHRALASKTAHAQPHREPIAAAWVEPKERCLAALHASAAPPDEETPRPQPERKSTARTKTRVSLPGSTEGVDVSADGICAKTGVGHLDSEEHETPGEQQPPAGALCAQARWSEQTSPPTDGASAHSSACLLGPYRAVAPASHRVVAPDLGASCAPRHPPVARRLRRHVNRGPPVGTTKFEPRSA</sequence>
<dbReference type="AlphaFoldDB" id="D0LNF5"/>
<dbReference type="KEGG" id="hoh:Hoch_2806"/>
<accession>D0LNF5</accession>
<proteinExistence type="predicted"/>
<feature type="region of interest" description="Disordered" evidence="1">
    <location>
        <begin position="133"/>
        <end position="173"/>
    </location>
</feature>
<name>D0LNF5_HALO1</name>
<evidence type="ECO:0000313" key="2">
    <source>
        <dbReference type="EMBL" id="ACY15332.1"/>
    </source>
</evidence>
<feature type="compositionally biased region" description="Basic residues" evidence="1">
    <location>
        <begin position="255"/>
        <end position="265"/>
    </location>
</feature>
<keyword evidence="3" id="KW-1185">Reference proteome</keyword>
<feature type="region of interest" description="Disordered" evidence="1">
    <location>
        <begin position="245"/>
        <end position="280"/>
    </location>
</feature>
<protein>
    <submittedName>
        <fullName evidence="2">Uncharacterized protein</fullName>
    </submittedName>
</protein>
<organism evidence="2 3">
    <name type="scientific">Haliangium ochraceum (strain DSM 14365 / JCM 11303 / SMP-2)</name>
    <dbReference type="NCBI Taxonomy" id="502025"/>
    <lineage>
        <taxon>Bacteria</taxon>
        <taxon>Pseudomonadati</taxon>
        <taxon>Myxococcota</taxon>
        <taxon>Polyangia</taxon>
        <taxon>Haliangiales</taxon>
        <taxon>Kofleriaceae</taxon>
        <taxon>Haliangium</taxon>
    </lineage>
</organism>
<dbReference type="HOGENOM" id="CLU_1000277_0_0_7"/>
<reference evidence="2 3" key="1">
    <citation type="journal article" date="2010" name="Stand. Genomic Sci.">
        <title>Complete genome sequence of Haliangium ochraceum type strain (SMP-2).</title>
        <authorList>
            <consortium name="US DOE Joint Genome Institute (JGI-PGF)"/>
            <person name="Ivanova N."/>
            <person name="Daum C."/>
            <person name="Lang E."/>
            <person name="Abt B."/>
            <person name="Kopitz M."/>
            <person name="Saunders E."/>
            <person name="Lapidus A."/>
            <person name="Lucas S."/>
            <person name="Glavina Del Rio T."/>
            <person name="Nolan M."/>
            <person name="Tice H."/>
            <person name="Copeland A."/>
            <person name="Cheng J.F."/>
            <person name="Chen F."/>
            <person name="Bruce D."/>
            <person name="Goodwin L."/>
            <person name="Pitluck S."/>
            <person name="Mavromatis K."/>
            <person name="Pati A."/>
            <person name="Mikhailova N."/>
            <person name="Chen A."/>
            <person name="Palaniappan K."/>
            <person name="Land M."/>
            <person name="Hauser L."/>
            <person name="Chang Y.J."/>
            <person name="Jeffries C.D."/>
            <person name="Detter J.C."/>
            <person name="Brettin T."/>
            <person name="Rohde M."/>
            <person name="Goker M."/>
            <person name="Bristow J."/>
            <person name="Markowitz V."/>
            <person name="Eisen J.A."/>
            <person name="Hugenholtz P."/>
            <person name="Kyrpides N.C."/>
            <person name="Klenk H.P."/>
        </authorList>
    </citation>
    <scope>NUCLEOTIDE SEQUENCE [LARGE SCALE GENOMIC DNA]</scope>
    <source>
        <strain evidence="3">DSM 14365 / CIP 107738 / JCM 11303 / AJ 13395 / SMP-2</strain>
    </source>
</reference>
<evidence type="ECO:0000256" key="1">
    <source>
        <dbReference type="SAM" id="MobiDB-lite"/>
    </source>
</evidence>
<gene>
    <name evidence="2" type="ordered locus">Hoch_2806</name>
</gene>
<feature type="compositionally biased region" description="Basic and acidic residues" evidence="1">
    <location>
        <begin position="140"/>
        <end position="150"/>
    </location>
</feature>
<dbReference type="Proteomes" id="UP000001880">
    <property type="component" value="Chromosome"/>
</dbReference>